<proteinExistence type="inferred from homology"/>
<evidence type="ECO:0000256" key="1">
    <source>
        <dbReference type="ARBA" id="ARBA00001933"/>
    </source>
</evidence>
<dbReference type="FunFam" id="3.40.640.10:FF:000033">
    <property type="entry name" value="Aspartate aminotransferase"/>
    <property type="match status" value="1"/>
</dbReference>
<dbReference type="Pfam" id="PF00155">
    <property type="entry name" value="Aminotran_1_2"/>
    <property type="match status" value="1"/>
</dbReference>
<reference evidence="8 9" key="1">
    <citation type="journal article" date="2016" name="Nat. Commun.">
        <title>Thousands of microbial genomes shed light on interconnected biogeochemical processes in an aquifer system.</title>
        <authorList>
            <person name="Anantharaman K."/>
            <person name="Brown C.T."/>
            <person name="Hug L.A."/>
            <person name="Sharon I."/>
            <person name="Castelle C.J."/>
            <person name="Probst A.J."/>
            <person name="Thomas B.C."/>
            <person name="Singh A."/>
            <person name="Wilkins M.J."/>
            <person name="Karaoz U."/>
            <person name="Brodie E.L."/>
            <person name="Williams K.H."/>
            <person name="Hubbard S.S."/>
            <person name="Banfield J.F."/>
        </authorList>
    </citation>
    <scope>NUCLEOTIDE SEQUENCE [LARGE SCALE GENOMIC DNA]</scope>
</reference>
<keyword evidence="4 6" id="KW-0808">Transferase</keyword>
<evidence type="ECO:0000256" key="6">
    <source>
        <dbReference type="RuleBase" id="RU000481"/>
    </source>
</evidence>
<dbReference type="InterPro" id="IPR004838">
    <property type="entry name" value="NHTrfase_class1_PyrdxlP-BS"/>
</dbReference>
<evidence type="ECO:0000256" key="2">
    <source>
        <dbReference type="ARBA" id="ARBA00007441"/>
    </source>
</evidence>
<dbReference type="InterPro" id="IPR015424">
    <property type="entry name" value="PyrdxlP-dep_Trfase"/>
</dbReference>
<gene>
    <name evidence="8" type="ORF">A2961_04905</name>
</gene>
<dbReference type="Proteomes" id="UP000177082">
    <property type="component" value="Unassembled WGS sequence"/>
</dbReference>
<dbReference type="InterPro" id="IPR004839">
    <property type="entry name" value="Aminotransferase_I/II_large"/>
</dbReference>
<dbReference type="GO" id="GO:0030170">
    <property type="term" value="F:pyridoxal phosphate binding"/>
    <property type="evidence" value="ECO:0007669"/>
    <property type="project" value="InterPro"/>
</dbReference>
<comment type="caution">
    <text evidence="8">The sequence shown here is derived from an EMBL/GenBank/DDBJ whole genome shotgun (WGS) entry which is preliminary data.</text>
</comment>
<dbReference type="SUPFAM" id="SSF53383">
    <property type="entry name" value="PLP-dependent transferases"/>
    <property type="match status" value="1"/>
</dbReference>
<evidence type="ECO:0000256" key="5">
    <source>
        <dbReference type="ARBA" id="ARBA00022898"/>
    </source>
</evidence>
<name>A0A1F8BDK5_9BACT</name>
<dbReference type="InterPro" id="IPR015421">
    <property type="entry name" value="PyrdxlP-dep_Trfase_major"/>
</dbReference>
<comment type="similarity">
    <text evidence="2 6">Belongs to the class-I pyridoxal-phosphate-dependent aminotransferase family.</text>
</comment>
<dbReference type="GO" id="GO:0006520">
    <property type="term" value="P:amino acid metabolic process"/>
    <property type="evidence" value="ECO:0007669"/>
    <property type="project" value="InterPro"/>
</dbReference>
<evidence type="ECO:0000313" key="8">
    <source>
        <dbReference type="EMBL" id="OGM62083.1"/>
    </source>
</evidence>
<evidence type="ECO:0000256" key="4">
    <source>
        <dbReference type="ARBA" id="ARBA00022679"/>
    </source>
</evidence>
<dbReference type="EMBL" id="MGHF01000029">
    <property type="protein sequence ID" value="OGM62083.1"/>
    <property type="molecule type" value="Genomic_DNA"/>
</dbReference>
<dbReference type="PROSITE" id="PS00105">
    <property type="entry name" value="AA_TRANSFER_CLASS_1"/>
    <property type="match status" value="1"/>
</dbReference>
<evidence type="ECO:0000313" key="9">
    <source>
        <dbReference type="Proteomes" id="UP000177082"/>
    </source>
</evidence>
<dbReference type="Gene3D" id="3.90.1150.10">
    <property type="entry name" value="Aspartate Aminotransferase, domain 1"/>
    <property type="match status" value="1"/>
</dbReference>
<dbReference type="GO" id="GO:0008483">
    <property type="term" value="F:transaminase activity"/>
    <property type="evidence" value="ECO:0007669"/>
    <property type="project" value="UniProtKB-KW"/>
</dbReference>
<dbReference type="EC" id="2.6.1.-" evidence="6"/>
<dbReference type="Gene3D" id="3.40.640.10">
    <property type="entry name" value="Type I PLP-dependent aspartate aminotransferase-like (Major domain)"/>
    <property type="match status" value="1"/>
</dbReference>
<evidence type="ECO:0000259" key="7">
    <source>
        <dbReference type="Pfam" id="PF00155"/>
    </source>
</evidence>
<evidence type="ECO:0000256" key="3">
    <source>
        <dbReference type="ARBA" id="ARBA00022576"/>
    </source>
</evidence>
<dbReference type="STRING" id="1802519.A2961_04905"/>
<dbReference type="InterPro" id="IPR015422">
    <property type="entry name" value="PyrdxlP-dep_Trfase_small"/>
</dbReference>
<comment type="cofactor">
    <cofactor evidence="1 6">
        <name>pyridoxal 5'-phosphate</name>
        <dbReference type="ChEBI" id="CHEBI:597326"/>
    </cofactor>
</comment>
<protein>
    <recommendedName>
        <fullName evidence="6">Aminotransferase</fullName>
        <ecNumber evidence="6">2.6.1.-</ecNumber>
    </recommendedName>
</protein>
<dbReference type="AlphaFoldDB" id="A0A1F8BDK5"/>
<accession>A0A1F8BDK5</accession>
<keyword evidence="3 6" id="KW-0032">Aminotransferase</keyword>
<dbReference type="PANTHER" id="PTHR46383">
    <property type="entry name" value="ASPARTATE AMINOTRANSFERASE"/>
    <property type="match status" value="1"/>
</dbReference>
<feature type="domain" description="Aminotransferase class I/classII large" evidence="7">
    <location>
        <begin position="34"/>
        <end position="384"/>
    </location>
</feature>
<dbReference type="PANTHER" id="PTHR46383:SF1">
    <property type="entry name" value="ASPARTATE AMINOTRANSFERASE"/>
    <property type="match status" value="1"/>
</dbReference>
<sequence>MTHSRVSKRILNLKPSATLAVDSLIKDLQEKGEKIINLGLGEPDFDTPQSIKNAAIKAIKDGFTHYTKVEGIKSLREAIAKKLLEENKVKYIPEEIVVGVGSKQVLYNAFQVICNPGDEVVLISPLWNTYIEQIKLAGAKPVVSKLSFPFKLVPQDIEKKITRKTKAILLNYPNNPTGMTIERNVLKEIAKLAVNRKIFVISDEIYESLLYSKVHTSIASWGKEIRNLTITIGGFSKTYAMTGWRIGFGAGPRDLISPIISLQGQTTFNTSSISQMAALAAIKSGQNDVQAMLKEYEKRRNFIYKRLSKIEGLDLYLPDGAFYFFIGIKKYLNKNISSSNQWAQKLLQEEKVAVIPGESFLYPDFFRISFTTSLENVKEGLKRIERFVKKYA</sequence>
<dbReference type="InterPro" id="IPR050596">
    <property type="entry name" value="AspAT/PAT-like"/>
</dbReference>
<keyword evidence="5" id="KW-0663">Pyridoxal phosphate</keyword>
<organism evidence="8 9">
    <name type="scientific">Candidatus Woesebacteria bacterium RIFCSPLOWO2_01_FULL_39_21</name>
    <dbReference type="NCBI Taxonomy" id="1802519"/>
    <lineage>
        <taxon>Bacteria</taxon>
        <taxon>Candidatus Woeseibacteriota</taxon>
    </lineage>
</organism>
<dbReference type="CDD" id="cd00609">
    <property type="entry name" value="AAT_like"/>
    <property type="match status" value="1"/>
</dbReference>